<evidence type="ECO:0000256" key="1">
    <source>
        <dbReference type="ARBA" id="ARBA00022614"/>
    </source>
</evidence>
<evidence type="ECO:0000259" key="3">
    <source>
        <dbReference type="Pfam" id="PF20160"/>
    </source>
</evidence>
<accession>A0AAW1VJY6</accession>
<feature type="domain" description="C-JID" evidence="3">
    <location>
        <begin position="178"/>
        <end position="310"/>
    </location>
</feature>
<evidence type="ECO:0000313" key="5">
    <source>
        <dbReference type="Proteomes" id="UP001457282"/>
    </source>
</evidence>
<reference evidence="4 5" key="1">
    <citation type="journal article" date="2023" name="G3 (Bethesda)">
        <title>A chromosome-length genome assembly and annotation of blackberry (Rubus argutus, cv. 'Hillquist').</title>
        <authorList>
            <person name="Bruna T."/>
            <person name="Aryal R."/>
            <person name="Dudchenko O."/>
            <person name="Sargent D.J."/>
            <person name="Mead D."/>
            <person name="Buti M."/>
            <person name="Cavallini A."/>
            <person name="Hytonen T."/>
            <person name="Andres J."/>
            <person name="Pham M."/>
            <person name="Weisz D."/>
            <person name="Mascagni F."/>
            <person name="Usai G."/>
            <person name="Natali L."/>
            <person name="Bassil N."/>
            <person name="Fernandez G.E."/>
            <person name="Lomsadze A."/>
            <person name="Armour M."/>
            <person name="Olukolu B."/>
            <person name="Poorten T."/>
            <person name="Britton C."/>
            <person name="Davik J."/>
            <person name="Ashrafi H."/>
            <person name="Aiden E.L."/>
            <person name="Borodovsky M."/>
            <person name="Worthington M."/>
        </authorList>
    </citation>
    <scope>NUCLEOTIDE SEQUENCE [LARGE SCALE GENOMIC DNA]</scope>
    <source>
        <strain evidence="4">PI 553951</strain>
    </source>
</reference>
<dbReference type="AlphaFoldDB" id="A0AAW1VJY6"/>
<dbReference type="Proteomes" id="UP001457282">
    <property type="component" value="Unassembled WGS sequence"/>
</dbReference>
<keyword evidence="1" id="KW-0433">Leucine-rich repeat</keyword>
<dbReference type="InterPro" id="IPR045344">
    <property type="entry name" value="C-JID"/>
</dbReference>
<sequence>MFWPSGLNEIPPNLQKSKKWMGFAIHASIAGEEKEDMYCVCLKLGTEAESYTVASLEHISSKARRFLRDRQPSYKASNSWIRVVYQEDIQGLADAIIRCMQKQDSLKIYNKLMVEEWIKLIRLHGGHLEGMSNPKERDSITRREKDFELHSQKYRNWDWSAPCHFGCKFYGAEISKWKWFMHVKQGNSAEIPLPPNLWDDDNWLGIAICAFSRLCPKDLSKSLGGAISNSEYNLVTCGVDCDGHVHHMPIPLTEFDASGFSRDVTLFIYKPRSDECWRQCKLARATCSWSSQYLAVQSCAVGLVYNKDVEHLVRNSPPANYLERPSWSYL</sequence>
<dbReference type="EMBL" id="JBEDUW010000309">
    <property type="protein sequence ID" value="KAK9901445.1"/>
    <property type="molecule type" value="Genomic_DNA"/>
</dbReference>
<comment type="caution">
    <text evidence="4">The sequence shown here is derived from an EMBL/GenBank/DDBJ whole genome shotgun (WGS) entry which is preliminary data.</text>
</comment>
<gene>
    <name evidence="4" type="ORF">M0R45_002128</name>
</gene>
<keyword evidence="2" id="KW-0677">Repeat</keyword>
<organism evidence="4 5">
    <name type="scientific">Rubus argutus</name>
    <name type="common">Southern blackberry</name>
    <dbReference type="NCBI Taxonomy" id="59490"/>
    <lineage>
        <taxon>Eukaryota</taxon>
        <taxon>Viridiplantae</taxon>
        <taxon>Streptophyta</taxon>
        <taxon>Embryophyta</taxon>
        <taxon>Tracheophyta</taxon>
        <taxon>Spermatophyta</taxon>
        <taxon>Magnoliopsida</taxon>
        <taxon>eudicotyledons</taxon>
        <taxon>Gunneridae</taxon>
        <taxon>Pentapetalae</taxon>
        <taxon>rosids</taxon>
        <taxon>fabids</taxon>
        <taxon>Rosales</taxon>
        <taxon>Rosaceae</taxon>
        <taxon>Rosoideae</taxon>
        <taxon>Rosoideae incertae sedis</taxon>
        <taxon>Rubus</taxon>
    </lineage>
</organism>
<dbReference type="Pfam" id="PF20160">
    <property type="entry name" value="C-JID"/>
    <property type="match status" value="1"/>
</dbReference>
<keyword evidence="5" id="KW-1185">Reference proteome</keyword>
<name>A0AAW1VJY6_RUBAR</name>
<proteinExistence type="predicted"/>
<protein>
    <recommendedName>
        <fullName evidence="3">C-JID domain-containing protein</fullName>
    </recommendedName>
</protein>
<evidence type="ECO:0000313" key="4">
    <source>
        <dbReference type="EMBL" id="KAK9901445.1"/>
    </source>
</evidence>
<evidence type="ECO:0000256" key="2">
    <source>
        <dbReference type="ARBA" id="ARBA00022737"/>
    </source>
</evidence>